<evidence type="ECO:0008006" key="3">
    <source>
        <dbReference type="Google" id="ProtNLM"/>
    </source>
</evidence>
<organism evidence="1 2">
    <name type="scientific">Pleurodeles waltl</name>
    <name type="common">Iberian ribbed newt</name>
    <dbReference type="NCBI Taxonomy" id="8319"/>
    <lineage>
        <taxon>Eukaryota</taxon>
        <taxon>Metazoa</taxon>
        <taxon>Chordata</taxon>
        <taxon>Craniata</taxon>
        <taxon>Vertebrata</taxon>
        <taxon>Euteleostomi</taxon>
        <taxon>Amphibia</taxon>
        <taxon>Batrachia</taxon>
        <taxon>Caudata</taxon>
        <taxon>Salamandroidea</taxon>
        <taxon>Salamandridae</taxon>
        <taxon>Pleurodelinae</taxon>
        <taxon>Pleurodeles</taxon>
    </lineage>
</organism>
<evidence type="ECO:0000313" key="1">
    <source>
        <dbReference type="EMBL" id="KAJ1186624.1"/>
    </source>
</evidence>
<gene>
    <name evidence="1" type="ORF">NDU88_003405</name>
</gene>
<dbReference type="Proteomes" id="UP001066276">
    <property type="component" value="Chromosome 3_1"/>
</dbReference>
<dbReference type="EMBL" id="JANPWB010000005">
    <property type="protein sequence ID" value="KAJ1186624.1"/>
    <property type="molecule type" value="Genomic_DNA"/>
</dbReference>
<dbReference type="AlphaFoldDB" id="A0AAV7UF26"/>
<protein>
    <recommendedName>
        <fullName evidence="3">Alkylated DNA repair protein AlkB homologue 8 N-terminal domain-containing protein</fullName>
    </recommendedName>
</protein>
<name>A0AAV7UF26_PLEWA</name>
<proteinExistence type="predicted"/>
<evidence type="ECO:0000313" key="2">
    <source>
        <dbReference type="Proteomes" id="UP001066276"/>
    </source>
</evidence>
<keyword evidence="2" id="KW-1185">Reference proteome</keyword>
<accession>A0AAV7UF26</accession>
<dbReference type="PANTHER" id="PTHR47027:SF26">
    <property type="entry name" value="REVERSE TRANSCRIPTASE DOMAIN-CONTAINING PROTEIN"/>
    <property type="match status" value="1"/>
</dbReference>
<reference evidence="1" key="1">
    <citation type="journal article" date="2022" name="bioRxiv">
        <title>Sequencing and chromosome-scale assembly of the giantPleurodeles waltlgenome.</title>
        <authorList>
            <person name="Brown T."/>
            <person name="Elewa A."/>
            <person name="Iarovenko S."/>
            <person name="Subramanian E."/>
            <person name="Araus A.J."/>
            <person name="Petzold A."/>
            <person name="Susuki M."/>
            <person name="Suzuki K.-i.T."/>
            <person name="Hayashi T."/>
            <person name="Toyoda A."/>
            <person name="Oliveira C."/>
            <person name="Osipova E."/>
            <person name="Leigh N.D."/>
            <person name="Simon A."/>
            <person name="Yun M.H."/>
        </authorList>
    </citation>
    <scope>NUCLEOTIDE SEQUENCE</scope>
    <source>
        <strain evidence="1">20211129_DDA</strain>
        <tissue evidence="1">Liver</tissue>
    </source>
</reference>
<comment type="caution">
    <text evidence="1">The sequence shown here is derived from an EMBL/GenBank/DDBJ whole genome shotgun (WGS) entry which is preliminary data.</text>
</comment>
<sequence length="231" mass="26530">MTQDTRVRKLCYRVSLFEMYMEPTITAEGEILKAVNKFTYLGSTLSKSVNIDDEADACITKASSVFGRLQELVWERRGIKLSTKLKKYRAVILSTLLYACETWTVYEHHAKKLNRFHMNCLRRLLKMIWQDKVPDTDVFSQAGLLSIYSQLRRAQVRWVGHPVRMPDLRLPKRLFCGELVEGKCSQGGQKKCFNGTLKVSLKSFGIDPDSGEILAQDRPAWRSCIRRGTTS</sequence>
<dbReference type="PANTHER" id="PTHR47027">
    <property type="entry name" value="REVERSE TRANSCRIPTASE DOMAIN-CONTAINING PROTEIN"/>
    <property type="match status" value="1"/>
</dbReference>